<evidence type="ECO:0000313" key="2">
    <source>
        <dbReference type="EMBL" id="MFC6154335.1"/>
    </source>
</evidence>
<feature type="transmembrane region" description="Helical" evidence="1">
    <location>
        <begin position="115"/>
        <end position="136"/>
    </location>
</feature>
<reference evidence="3" key="1">
    <citation type="journal article" date="2019" name="Int. J. Syst. Evol. Microbiol.">
        <title>The Global Catalogue of Microorganisms (GCM) 10K type strain sequencing project: providing services to taxonomists for standard genome sequencing and annotation.</title>
        <authorList>
            <consortium name="The Broad Institute Genomics Platform"/>
            <consortium name="The Broad Institute Genome Sequencing Center for Infectious Disease"/>
            <person name="Wu L."/>
            <person name="Ma J."/>
        </authorList>
    </citation>
    <scope>NUCLEOTIDE SEQUENCE [LARGE SCALE GENOMIC DNA]</scope>
    <source>
        <strain evidence="3">DFY28</strain>
    </source>
</reference>
<dbReference type="RefSeq" id="WP_128221491.1">
    <property type="nucleotide sequence ID" value="NZ_CP034929.1"/>
</dbReference>
<keyword evidence="1" id="KW-0812">Transmembrane</keyword>
<feature type="transmembrane region" description="Helical" evidence="1">
    <location>
        <begin position="188"/>
        <end position="205"/>
    </location>
</feature>
<feature type="transmembrane region" description="Helical" evidence="1">
    <location>
        <begin position="166"/>
        <end position="182"/>
    </location>
</feature>
<comment type="caution">
    <text evidence="2">The sequence shown here is derived from an EMBL/GenBank/DDBJ whole genome shotgun (WGS) entry which is preliminary data.</text>
</comment>
<dbReference type="EMBL" id="JBHSQI010000005">
    <property type="protein sequence ID" value="MFC6154335.1"/>
    <property type="molecule type" value="Genomic_DNA"/>
</dbReference>
<feature type="transmembrane region" description="Helical" evidence="1">
    <location>
        <begin position="372"/>
        <end position="390"/>
    </location>
</feature>
<accession>A0ABW1R144</accession>
<keyword evidence="3" id="KW-1185">Reference proteome</keyword>
<feature type="transmembrane region" description="Helical" evidence="1">
    <location>
        <begin position="304"/>
        <end position="323"/>
    </location>
</feature>
<protein>
    <recommendedName>
        <fullName evidence="4">Glycosyltransferase RgtA/B/C/D-like domain-containing protein</fullName>
    </recommendedName>
</protein>
<feature type="transmembrane region" description="Helical" evidence="1">
    <location>
        <begin position="278"/>
        <end position="297"/>
    </location>
</feature>
<sequence length="527" mass="55947">MRSRVLLVGAVLLAFLGRYNGLFWPLRPDESGFLMVARSWAPTADSLYGPYFVDRPPLLIALIKAVDAVGGPYALRWLGALGAAAAVLLTVALVREVARHARADGPSVPERAVERVALVCAWLTAAALVSPQIDAIAAKGELLGVPLILAGMVLTLRAVRAARGRDAVLLAFAAGVLGMVSVGLKQSLFSSLVLAGVLGVVLLLLREISWHRALGLAAGLGVGALVPVVATVAWAVAAGVDLSVLEYAVMSFRSDASAVIMETPSASNQRRAGQLVERFLVCGLGIATVWALLGSWLAWGRFRALTVAAAATLLLDCVVVGLSGSFWSAYLFTLIPSTVLLWACVLLAAAARTVDAPPAHWRLARRHLPTALSAYAVVMAVFSLTVWTWTHVWNGAPPAEDLNGDAIAAASAPGDTMTVYAGRADLQWASGLPSPYMHLWSLPMRTMDPELAQLKTLLAGPDAPEWFAIQIPLGSWNGLGRDHIHDVLKENYRTVPGTCGQVRLMRHVDAAPVAPFDLDCTTPSRLR</sequence>
<proteinExistence type="predicted"/>
<feature type="transmembrane region" description="Helical" evidence="1">
    <location>
        <begin position="74"/>
        <end position="94"/>
    </location>
</feature>
<keyword evidence="1" id="KW-0472">Membrane</keyword>
<organism evidence="2 3">
    <name type="scientific">Nocardioides yefusunii</name>
    <dbReference type="NCBI Taxonomy" id="2500546"/>
    <lineage>
        <taxon>Bacteria</taxon>
        <taxon>Bacillati</taxon>
        <taxon>Actinomycetota</taxon>
        <taxon>Actinomycetes</taxon>
        <taxon>Propionibacteriales</taxon>
        <taxon>Nocardioidaceae</taxon>
        <taxon>Nocardioides</taxon>
    </lineage>
</organism>
<feature type="transmembrane region" description="Helical" evidence="1">
    <location>
        <begin position="217"/>
        <end position="237"/>
    </location>
</feature>
<feature type="transmembrane region" description="Helical" evidence="1">
    <location>
        <begin position="329"/>
        <end position="351"/>
    </location>
</feature>
<feature type="transmembrane region" description="Helical" evidence="1">
    <location>
        <begin position="142"/>
        <end position="159"/>
    </location>
</feature>
<name>A0ABW1R144_9ACTN</name>
<evidence type="ECO:0008006" key="4">
    <source>
        <dbReference type="Google" id="ProtNLM"/>
    </source>
</evidence>
<evidence type="ECO:0000256" key="1">
    <source>
        <dbReference type="SAM" id="Phobius"/>
    </source>
</evidence>
<evidence type="ECO:0000313" key="3">
    <source>
        <dbReference type="Proteomes" id="UP001596098"/>
    </source>
</evidence>
<keyword evidence="1" id="KW-1133">Transmembrane helix</keyword>
<dbReference type="Proteomes" id="UP001596098">
    <property type="component" value="Unassembled WGS sequence"/>
</dbReference>
<gene>
    <name evidence="2" type="ORF">ACFPWU_11765</name>
</gene>